<feature type="domain" description="VWFA" evidence="1">
    <location>
        <begin position="209"/>
        <end position="385"/>
    </location>
</feature>
<dbReference type="AlphaFoldDB" id="A0A9W9ZGM3"/>
<feature type="domain" description="VWFA" evidence="1">
    <location>
        <begin position="15"/>
        <end position="191"/>
    </location>
</feature>
<dbReference type="Gene3D" id="3.40.50.410">
    <property type="entry name" value="von Willebrand factor, type A domain"/>
    <property type="match status" value="3"/>
</dbReference>
<dbReference type="Proteomes" id="UP001163046">
    <property type="component" value="Unassembled WGS sequence"/>
</dbReference>
<dbReference type="InterPro" id="IPR002035">
    <property type="entry name" value="VWF_A"/>
</dbReference>
<evidence type="ECO:0000313" key="3">
    <source>
        <dbReference type="Proteomes" id="UP001163046"/>
    </source>
</evidence>
<dbReference type="CDD" id="cd01450">
    <property type="entry name" value="vWFA_subfamily_ECM"/>
    <property type="match status" value="2"/>
</dbReference>
<reference evidence="2" key="1">
    <citation type="submission" date="2023-01" db="EMBL/GenBank/DDBJ databases">
        <title>Genome assembly of the deep-sea coral Lophelia pertusa.</title>
        <authorList>
            <person name="Herrera S."/>
            <person name="Cordes E."/>
        </authorList>
    </citation>
    <scope>NUCLEOTIDE SEQUENCE</scope>
    <source>
        <strain evidence="2">USNM1676648</strain>
        <tissue evidence="2">Polyp</tissue>
    </source>
</reference>
<dbReference type="InterPro" id="IPR050525">
    <property type="entry name" value="ECM_Assembly_Org"/>
</dbReference>
<dbReference type="SMART" id="SM00327">
    <property type="entry name" value="VWA"/>
    <property type="match status" value="3"/>
</dbReference>
<dbReference type="OrthoDB" id="5978196at2759"/>
<name>A0A9W9ZGM3_9CNID</name>
<dbReference type="Pfam" id="PF00092">
    <property type="entry name" value="VWA"/>
    <property type="match status" value="3"/>
</dbReference>
<keyword evidence="3" id="KW-1185">Reference proteome</keyword>
<dbReference type="InterPro" id="IPR036465">
    <property type="entry name" value="vWFA_dom_sf"/>
</dbReference>
<dbReference type="PANTHER" id="PTHR24020:SF20">
    <property type="entry name" value="PH DOMAIN-CONTAINING PROTEIN"/>
    <property type="match status" value="1"/>
</dbReference>
<evidence type="ECO:0000313" key="2">
    <source>
        <dbReference type="EMBL" id="KAJ7380123.1"/>
    </source>
</evidence>
<feature type="domain" description="VWFA" evidence="1">
    <location>
        <begin position="403"/>
        <end position="579"/>
    </location>
</feature>
<accession>A0A9W9ZGM3</accession>
<sequence length="586" mass="64709">MRTRSFKEMFRSRRHRFFLLDSSASIGETSYQKMKDFIKAVANSFIIEPGRTCAAVIQYSTAPTTAIRFSDHPSNADFNAAVDALPYLRGETRIDKALQLASTELQTKRSGARAGVAKVIIVLTDGRQSKAPDGLDLQKAAAPLLSAGVRIFAVGIGNEVDENELQLIVENGDDVIVVPSYDGLATRVRQLSIATCDSSEIDACDNIMDIAFVLDSSGSLTQPEFQQAKDFIELMANSFLKPKVGSRVGLIQFSIVPTINAWFSDRLTSDQFRSVLDGVRHEGGFTRLDRVLSLAAETLFTDREGARKDIPKVMVVITDGDNTDAPDAVSLDTAVAPLKRAGVRVFVVSVGSEKGRQELYLLTQQPKDLYPVRTYDDLALQLRRISKDTCDSGALPRCDRVMDISFLVDSSESVGLQNYKKLLDFVRNLAKTTHMSPSGTHASVVIFSDTARVQIKLDDYDDIREFNKALRDVPYLGQKTRIDKALRVASGGVFNSRAGMRAGVRRVAVLLTEGHQTRSFDAIPLRYAVEPLRRKRVDVYAVGIGSDVRYDELRSVTKSDQNVLLVKTFEGLARIAEELSNKMCRG</sequence>
<comment type="caution">
    <text evidence="2">The sequence shown here is derived from an EMBL/GenBank/DDBJ whole genome shotgun (WGS) entry which is preliminary data.</text>
</comment>
<evidence type="ECO:0000259" key="1">
    <source>
        <dbReference type="PROSITE" id="PS50234"/>
    </source>
</evidence>
<dbReference type="PRINTS" id="PR00453">
    <property type="entry name" value="VWFADOMAIN"/>
</dbReference>
<gene>
    <name evidence="2" type="ORF">OS493_010834</name>
</gene>
<dbReference type="SUPFAM" id="SSF53300">
    <property type="entry name" value="vWA-like"/>
    <property type="match status" value="3"/>
</dbReference>
<proteinExistence type="predicted"/>
<organism evidence="2 3">
    <name type="scientific">Desmophyllum pertusum</name>
    <dbReference type="NCBI Taxonomy" id="174260"/>
    <lineage>
        <taxon>Eukaryota</taxon>
        <taxon>Metazoa</taxon>
        <taxon>Cnidaria</taxon>
        <taxon>Anthozoa</taxon>
        <taxon>Hexacorallia</taxon>
        <taxon>Scleractinia</taxon>
        <taxon>Caryophylliina</taxon>
        <taxon>Caryophylliidae</taxon>
        <taxon>Desmophyllum</taxon>
    </lineage>
</organism>
<protein>
    <recommendedName>
        <fullName evidence="1">VWFA domain-containing protein</fullName>
    </recommendedName>
</protein>
<dbReference type="EMBL" id="MU826354">
    <property type="protein sequence ID" value="KAJ7380123.1"/>
    <property type="molecule type" value="Genomic_DNA"/>
</dbReference>
<dbReference type="PANTHER" id="PTHR24020">
    <property type="entry name" value="COLLAGEN ALPHA"/>
    <property type="match status" value="1"/>
</dbReference>
<dbReference type="PROSITE" id="PS50234">
    <property type="entry name" value="VWFA"/>
    <property type="match status" value="3"/>
</dbReference>